<gene>
    <name evidence="1" type="ORF">FBZ83_11964</name>
</gene>
<proteinExistence type="predicted"/>
<dbReference type="EMBL" id="VITH01000019">
    <property type="protein sequence ID" value="TWA76413.1"/>
    <property type="molecule type" value="Genomic_DNA"/>
</dbReference>
<name>A0A560BUY4_AZOBR</name>
<evidence type="ECO:0000313" key="2">
    <source>
        <dbReference type="Proteomes" id="UP000318529"/>
    </source>
</evidence>
<dbReference type="RefSeq" id="WP_145690045.1">
    <property type="nucleotide sequence ID" value="NZ_VITH01000019.1"/>
</dbReference>
<comment type="caution">
    <text evidence="1">The sequence shown here is derived from an EMBL/GenBank/DDBJ whole genome shotgun (WGS) entry which is preliminary data.</text>
</comment>
<reference evidence="1 2" key="1">
    <citation type="submission" date="2019-06" db="EMBL/GenBank/DDBJ databases">
        <title>Genomic Encyclopedia of Type Strains, Phase IV (KMG-V): Genome sequencing to study the core and pangenomes of soil and plant-associated prokaryotes.</title>
        <authorList>
            <person name="Whitman W."/>
        </authorList>
    </citation>
    <scope>NUCLEOTIDE SEQUENCE [LARGE SCALE GENOMIC DNA]</scope>
    <source>
        <strain evidence="1 2">BR 11650</strain>
    </source>
</reference>
<protein>
    <submittedName>
        <fullName evidence="1">Uncharacterized protein</fullName>
    </submittedName>
</protein>
<dbReference type="AlphaFoldDB" id="A0A560BUY4"/>
<evidence type="ECO:0000313" key="1">
    <source>
        <dbReference type="EMBL" id="TWA76413.1"/>
    </source>
</evidence>
<sequence length="114" mass="11999">MAARKSSLIRLAARMTTAIYGRVALPLSGIAATFGMSRPTLYSLIGDLDVGAGLAPNDATLRSAHEDDIGRALSDEEWTGARRAAGDLIASNYLRLAANAIGRDLQKEAAQCIP</sequence>
<organism evidence="1 2">
    <name type="scientific">Azospirillum brasilense</name>
    <dbReference type="NCBI Taxonomy" id="192"/>
    <lineage>
        <taxon>Bacteria</taxon>
        <taxon>Pseudomonadati</taxon>
        <taxon>Pseudomonadota</taxon>
        <taxon>Alphaproteobacteria</taxon>
        <taxon>Rhodospirillales</taxon>
        <taxon>Azospirillaceae</taxon>
        <taxon>Azospirillum</taxon>
    </lineage>
</organism>
<dbReference type="Proteomes" id="UP000318529">
    <property type="component" value="Unassembled WGS sequence"/>
</dbReference>
<accession>A0A560BUY4</accession>